<evidence type="ECO:0000256" key="11">
    <source>
        <dbReference type="ARBA" id="ARBA00047957"/>
    </source>
</evidence>
<dbReference type="Proteomes" id="UP000838763">
    <property type="component" value="Unassembled WGS sequence"/>
</dbReference>
<name>A0A9P1M7U5_9PEZI</name>
<evidence type="ECO:0000256" key="3">
    <source>
        <dbReference type="ARBA" id="ARBA00009056"/>
    </source>
</evidence>
<comment type="function">
    <text evidence="1">Probable adenosyl-L-methionine (AdoMet)-dependent tRNA (uracil-O(2)-)-methyltransferase.</text>
</comment>
<sequence>MVAFTPRHYEPDENPAIHDVNGNIWTPVVEHVCSFNPDAFFTVMSRFVLNPNYNSSWLFRADILSEEVGRIPQISSGGQDLVFGSTFEGFRLEKGLIRRLIPRNPNRDDPLEQTCLFFKADHADGRVRSMVVYFPHISLPEEAPFYHPQVRGVAHLHEWDDSASSGVVSVHLWHFDNDELRASNKVQRTALMLLQHLHKHGQGTVTGYVKRVPNPDSIISRERLQDRHTQLRTKYAKDLINTWAEQTDPSKHVFEDIGIAAFLIELWEDMYKEKEFPDFVDIGCGNGLLVYILRKEGYSGWGFDARSRKSWAQYNLPTDSAGAPSTGGAKDSLQARVLLPKFAMPHAGDEGAEDGKFTDPGALHDGVFPRGTFIVSNHADELTPWTPILAAHSDCPFIMIPCCSHNLSGAKFRAPPPKGAANGTSAYASLVAWASKLAEECLYEVESVVLRIPSTRNTAILGRKRTGETDLEPIISKYGGTAGYYENVSKLLKTGPRGH</sequence>
<evidence type="ECO:0000256" key="2">
    <source>
        <dbReference type="ARBA" id="ARBA00004496"/>
    </source>
</evidence>
<dbReference type="EMBL" id="CALLCH030000001">
    <property type="protein sequence ID" value="CAI4210985.1"/>
    <property type="molecule type" value="Genomic_DNA"/>
</dbReference>
<dbReference type="OrthoDB" id="10047021at2759"/>
<dbReference type="EC" id="2.1.1.211" evidence="4 12"/>
<comment type="function">
    <text evidence="12">Adenosyl-L-methionine (AdoMet)-dependent tRNA (uracil-O(2)-)-methyltransferase.</text>
</comment>
<gene>
    <name evidence="13" type="ORF">PPNO1_LOCUS781</name>
</gene>
<keyword evidence="14" id="KW-1185">Reference proteome</keyword>
<keyword evidence="9 12" id="KW-0949">S-adenosyl-L-methionine</keyword>
<comment type="caution">
    <text evidence="13">The sequence shown here is derived from an EMBL/GenBank/DDBJ whole genome shotgun (WGS) entry which is preliminary data.</text>
</comment>
<evidence type="ECO:0000256" key="8">
    <source>
        <dbReference type="ARBA" id="ARBA00022679"/>
    </source>
</evidence>
<evidence type="ECO:0000256" key="12">
    <source>
        <dbReference type="RuleBase" id="RU368004"/>
    </source>
</evidence>
<evidence type="ECO:0000256" key="6">
    <source>
        <dbReference type="ARBA" id="ARBA00022490"/>
    </source>
</evidence>
<dbReference type="GO" id="GO:0030488">
    <property type="term" value="P:tRNA methylation"/>
    <property type="evidence" value="ECO:0007669"/>
    <property type="project" value="UniProtKB-UniRule"/>
</dbReference>
<keyword evidence="7 12" id="KW-0489">Methyltransferase</keyword>
<evidence type="ECO:0000256" key="5">
    <source>
        <dbReference type="ARBA" id="ARBA00017788"/>
    </source>
</evidence>
<keyword evidence="8 12" id="KW-0808">Transferase</keyword>
<accession>A0A9P1M7U5</accession>
<dbReference type="PANTHER" id="PTHR21210:SF0">
    <property type="entry name" value="TRNA (URACIL-O(2)-)-METHYLTRANSFERASE-RELATED"/>
    <property type="match status" value="1"/>
</dbReference>
<evidence type="ECO:0000256" key="7">
    <source>
        <dbReference type="ARBA" id="ARBA00022603"/>
    </source>
</evidence>
<evidence type="ECO:0000313" key="14">
    <source>
        <dbReference type="Proteomes" id="UP000838763"/>
    </source>
</evidence>
<proteinExistence type="inferred from homology"/>
<protein>
    <recommendedName>
        <fullName evidence="5 12">tRNA (uracil-O(2)-)-methyltransferase</fullName>
        <ecNumber evidence="4 12">2.1.1.211</ecNumber>
    </recommendedName>
</protein>
<organism evidence="13 14">
    <name type="scientific">Parascedosporium putredinis</name>
    <dbReference type="NCBI Taxonomy" id="1442378"/>
    <lineage>
        <taxon>Eukaryota</taxon>
        <taxon>Fungi</taxon>
        <taxon>Dikarya</taxon>
        <taxon>Ascomycota</taxon>
        <taxon>Pezizomycotina</taxon>
        <taxon>Sordariomycetes</taxon>
        <taxon>Hypocreomycetidae</taxon>
        <taxon>Microascales</taxon>
        <taxon>Microascaceae</taxon>
        <taxon>Parascedosporium</taxon>
    </lineage>
</organism>
<dbReference type="AlphaFoldDB" id="A0A9P1M7U5"/>
<dbReference type="SUPFAM" id="SSF53335">
    <property type="entry name" value="S-adenosyl-L-methionine-dependent methyltransferases"/>
    <property type="match status" value="1"/>
</dbReference>
<dbReference type="InterPro" id="IPR029063">
    <property type="entry name" value="SAM-dependent_MTases_sf"/>
</dbReference>
<evidence type="ECO:0000256" key="1">
    <source>
        <dbReference type="ARBA" id="ARBA00002778"/>
    </source>
</evidence>
<keyword evidence="6 12" id="KW-0963">Cytoplasm</keyword>
<dbReference type="GO" id="GO:0005737">
    <property type="term" value="C:cytoplasm"/>
    <property type="evidence" value="ECO:0007669"/>
    <property type="project" value="UniProtKB-SubCell"/>
</dbReference>
<evidence type="ECO:0000256" key="9">
    <source>
        <dbReference type="ARBA" id="ARBA00022691"/>
    </source>
</evidence>
<evidence type="ECO:0000256" key="10">
    <source>
        <dbReference type="ARBA" id="ARBA00022694"/>
    </source>
</evidence>
<comment type="catalytic activity">
    <reaction evidence="11 12">
        <text>uridine(44) in tRNA(Ser) + S-adenosyl-L-methionine = 2'-O-methyluridine(44) in tRNA(Ser) + S-adenosyl-L-homocysteine + H(+)</text>
        <dbReference type="Rhea" id="RHEA:43100"/>
        <dbReference type="Rhea" id="RHEA-COMP:10339"/>
        <dbReference type="Rhea" id="RHEA-COMP:10340"/>
        <dbReference type="ChEBI" id="CHEBI:15378"/>
        <dbReference type="ChEBI" id="CHEBI:57856"/>
        <dbReference type="ChEBI" id="CHEBI:59789"/>
        <dbReference type="ChEBI" id="CHEBI:65315"/>
        <dbReference type="ChEBI" id="CHEBI:74478"/>
        <dbReference type="EC" id="2.1.1.211"/>
    </reaction>
</comment>
<dbReference type="GO" id="GO:0141101">
    <property type="term" value="F:tRNA(Ser) (uridine(44)-2'-O-)-methyltransferase activity"/>
    <property type="evidence" value="ECO:0007669"/>
    <property type="project" value="UniProtKB-EC"/>
</dbReference>
<reference evidence="13" key="1">
    <citation type="submission" date="2022-11" db="EMBL/GenBank/DDBJ databases">
        <authorList>
            <person name="Scott C."/>
            <person name="Bruce N."/>
        </authorList>
    </citation>
    <scope>NUCLEOTIDE SEQUENCE</scope>
</reference>
<keyword evidence="10 12" id="KW-0819">tRNA processing</keyword>
<dbReference type="Pfam" id="PF07757">
    <property type="entry name" value="AdoMet_MTase"/>
    <property type="match status" value="1"/>
</dbReference>
<evidence type="ECO:0000256" key="4">
    <source>
        <dbReference type="ARBA" id="ARBA00012795"/>
    </source>
</evidence>
<comment type="subcellular location">
    <subcellularLocation>
        <location evidence="2 12">Cytoplasm</location>
    </subcellularLocation>
</comment>
<comment type="similarity">
    <text evidence="3 12">Belongs to the TRM44 family.</text>
</comment>
<dbReference type="InterPro" id="IPR011671">
    <property type="entry name" value="tRNA_uracil_MeTrfase"/>
</dbReference>
<evidence type="ECO:0000313" key="13">
    <source>
        <dbReference type="EMBL" id="CAI4210985.1"/>
    </source>
</evidence>
<dbReference type="PANTHER" id="PTHR21210">
    <property type="entry name" value="TRNA (URACIL-O(2)-)-METHYLTRANSFERASE-RELATED"/>
    <property type="match status" value="1"/>
</dbReference>